<keyword evidence="3" id="KW-1185">Reference proteome</keyword>
<comment type="caution">
    <text evidence="2">The sequence shown here is derived from an EMBL/GenBank/DDBJ whole genome shotgun (WGS) entry which is preliminary data.</text>
</comment>
<evidence type="ECO:0000313" key="3">
    <source>
        <dbReference type="Proteomes" id="UP001358586"/>
    </source>
</evidence>
<gene>
    <name evidence="2" type="ORF">PVK06_010090</name>
</gene>
<sequence>MQAFGKGHATTKSQKKMSKPPRSQPNANSEGIKANSSTTTTICRFWCNDSSEPSKFMLVRIYESTNTISKEDQRGIAKKENKTRLAKKEAPPKIEGTNIKTMGEHMGQPRSRLASPRQP</sequence>
<dbReference type="Proteomes" id="UP001358586">
    <property type="component" value="Chromosome 3"/>
</dbReference>
<organism evidence="2 3">
    <name type="scientific">Gossypium arboreum</name>
    <name type="common">Tree cotton</name>
    <name type="synonym">Gossypium nanking</name>
    <dbReference type="NCBI Taxonomy" id="29729"/>
    <lineage>
        <taxon>Eukaryota</taxon>
        <taxon>Viridiplantae</taxon>
        <taxon>Streptophyta</taxon>
        <taxon>Embryophyta</taxon>
        <taxon>Tracheophyta</taxon>
        <taxon>Spermatophyta</taxon>
        <taxon>Magnoliopsida</taxon>
        <taxon>eudicotyledons</taxon>
        <taxon>Gunneridae</taxon>
        <taxon>Pentapetalae</taxon>
        <taxon>rosids</taxon>
        <taxon>malvids</taxon>
        <taxon>Malvales</taxon>
        <taxon>Malvaceae</taxon>
        <taxon>Malvoideae</taxon>
        <taxon>Gossypium</taxon>
    </lineage>
</organism>
<feature type="region of interest" description="Disordered" evidence="1">
    <location>
        <begin position="69"/>
        <end position="119"/>
    </location>
</feature>
<proteinExistence type="predicted"/>
<feature type="compositionally biased region" description="Polar residues" evidence="1">
    <location>
        <begin position="24"/>
        <end position="37"/>
    </location>
</feature>
<dbReference type="EMBL" id="JARKNE010000003">
    <property type="protein sequence ID" value="KAK5841181.1"/>
    <property type="molecule type" value="Genomic_DNA"/>
</dbReference>
<feature type="region of interest" description="Disordered" evidence="1">
    <location>
        <begin position="1"/>
        <end position="37"/>
    </location>
</feature>
<feature type="compositionally biased region" description="Basic and acidic residues" evidence="1">
    <location>
        <begin position="69"/>
        <end position="92"/>
    </location>
</feature>
<name>A0ABR0QPB9_GOSAR</name>
<protein>
    <submittedName>
        <fullName evidence="2">Uncharacterized protein</fullName>
    </submittedName>
</protein>
<evidence type="ECO:0000256" key="1">
    <source>
        <dbReference type="SAM" id="MobiDB-lite"/>
    </source>
</evidence>
<evidence type="ECO:0000313" key="2">
    <source>
        <dbReference type="EMBL" id="KAK5841181.1"/>
    </source>
</evidence>
<accession>A0ABR0QPB9</accession>
<reference evidence="2 3" key="1">
    <citation type="submission" date="2023-03" db="EMBL/GenBank/DDBJ databases">
        <title>WGS of Gossypium arboreum.</title>
        <authorList>
            <person name="Yu D."/>
        </authorList>
    </citation>
    <scope>NUCLEOTIDE SEQUENCE [LARGE SCALE GENOMIC DNA]</scope>
    <source>
        <tissue evidence="2">Leaf</tissue>
    </source>
</reference>